<evidence type="ECO:0000313" key="11">
    <source>
        <dbReference type="Proteomes" id="UP000799324"/>
    </source>
</evidence>
<dbReference type="Pfam" id="PF14615">
    <property type="entry name" value="Rsa3"/>
    <property type="match status" value="1"/>
</dbReference>
<proteinExistence type="inferred from homology"/>
<dbReference type="PANTHER" id="PTHR28127:SF1">
    <property type="entry name" value="RIBOSOME ASSEMBLY PROTEIN 3"/>
    <property type="match status" value="1"/>
</dbReference>
<accession>A0A6A6TF00</accession>
<evidence type="ECO:0000259" key="9">
    <source>
        <dbReference type="Pfam" id="PF14615"/>
    </source>
</evidence>
<protein>
    <recommendedName>
        <fullName evidence="4">Ribosome assembly protein 3</fullName>
    </recommendedName>
</protein>
<comment type="similarity">
    <text evidence="3">Belongs to the RSA3 family.</text>
</comment>
<feature type="region of interest" description="Disordered" evidence="8">
    <location>
        <begin position="1"/>
        <end position="134"/>
    </location>
</feature>
<dbReference type="GO" id="GO:0005730">
    <property type="term" value="C:nucleolus"/>
    <property type="evidence" value="ECO:0007669"/>
    <property type="project" value="UniProtKB-SubCell"/>
</dbReference>
<evidence type="ECO:0000256" key="3">
    <source>
        <dbReference type="ARBA" id="ARBA00006256"/>
    </source>
</evidence>
<dbReference type="PANTHER" id="PTHR28127">
    <property type="entry name" value="RIBOSOME ASSEMBLY PROTEIN 3"/>
    <property type="match status" value="1"/>
</dbReference>
<reference evidence="10" key="1">
    <citation type="journal article" date="2020" name="Stud. Mycol.">
        <title>101 Dothideomycetes genomes: a test case for predicting lifestyles and emergence of pathogens.</title>
        <authorList>
            <person name="Haridas S."/>
            <person name="Albert R."/>
            <person name="Binder M."/>
            <person name="Bloem J."/>
            <person name="Labutti K."/>
            <person name="Salamov A."/>
            <person name="Andreopoulos B."/>
            <person name="Baker S."/>
            <person name="Barry K."/>
            <person name="Bills G."/>
            <person name="Bluhm B."/>
            <person name="Cannon C."/>
            <person name="Castanera R."/>
            <person name="Culley D."/>
            <person name="Daum C."/>
            <person name="Ezra D."/>
            <person name="Gonzalez J."/>
            <person name="Henrissat B."/>
            <person name="Kuo A."/>
            <person name="Liang C."/>
            <person name="Lipzen A."/>
            <person name="Lutzoni F."/>
            <person name="Magnuson J."/>
            <person name="Mondo S."/>
            <person name="Nolan M."/>
            <person name="Ohm R."/>
            <person name="Pangilinan J."/>
            <person name="Park H.-J."/>
            <person name="Ramirez L."/>
            <person name="Alfaro M."/>
            <person name="Sun H."/>
            <person name="Tritt A."/>
            <person name="Yoshinaga Y."/>
            <person name="Zwiers L.-H."/>
            <person name="Turgeon B."/>
            <person name="Goodwin S."/>
            <person name="Spatafora J."/>
            <person name="Crous P."/>
            <person name="Grigoriev I."/>
        </authorList>
    </citation>
    <scope>NUCLEOTIDE SEQUENCE</scope>
    <source>
        <strain evidence="10">CBS 122681</strain>
    </source>
</reference>
<feature type="domain" description="Ribosome-assembly protein 3 C-terminal" evidence="9">
    <location>
        <begin position="137"/>
        <end position="182"/>
    </location>
</feature>
<dbReference type="InterPro" id="IPR028217">
    <property type="entry name" value="Rsa3_C"/>
</dbReference>
<keyword evidence="11" id="KW-1185">Reference proteome</keyword>
<feature type="compositionally biased region" description="Low complexity" evidence="8">
    <location>
        <begin position="82"/>
        <end position="93"/>
    </location>
</feature>
<dbReference type="GO" id="GO:0000027">
    <property type="term" value="P:ribosomal large subunit assembly"/>
    <property type="evidence" value="ECO:0007669"/>
    <property type="project" value="TreeGrafter"/>
</dbReference>
<evidence type="ECO:0000256" key="1">
    <source>
        <dbReference type="ARBA" id="ARBA00003035"/>
    </source>
</evidence>
<keyword evidence="6" id="KW-0539">Nucleus</keyword>
<dbReference type="GO" id="GO:0030687">
    <property type="term" value="C:preribosome, large subunit precursor"/>
    <property type="evidence" value="ECO:0007669"/>
    <property type="project" value="TreeGrafter"/>
</dbReference>
<comment type="function">
    <text evidence="1">Required for efficient biogenesis of the 60S ribosomal subunit.</text>
</comment>
<evidence type="ECO:0000256" key="6">
    <source>
        <dbReference type="ARBA" id="ARBA00023242"/>
    </source>
</evidence>
<evidence type="ECO:0000256" key="4">
    <source>
        <dbReference type="ARBA" id="ARBA00015339"/>
    </source>
</evidence>
<dbReference type="EMBL" id="MU004321">
    <property type="protein sequence ID" value="KAF2657827.1"/>
    <property type="molecule type" value="Genomic_DNA"/>
</dbReference>
<comment type="subcellular location">
    <subcellularLocation>
        <location evidence="2">Nucleus</location>
        <location evidence="2">Nucleolus</location>
    </subcellularLocation>
</comment>
<keyword evidence="5" id="KW-0690">Ribosome biogenesis</keyword>
<evidence type="ECO:0000256" key="7">
    <source>
        <dbReference type="ARBA" id="ARBA00023274"/>
    </source>
</evidence>
<keyword evidence="7" id="KW-0687">Ribonucleoprotein</keyword>
<name>A0A6A6TF00_9PLEO</name>
<gene>
    <name evidence="10" type="ORF">K491DRAFT_676947</name>
</gene>
<dbReference type="Proteomes" id="UP000799324">
    <property type="component" value="Unassembled WGS sequence"/>
</dbReference>
<feature type="compositionally biased region" description="Basic residues" evidence="8">
    <location>
        <begin position="10"/>
        <end position="21"/>
    </location>
</feature>
<feature type="compositionally biased region" description="Basic and acidic residues" evidence="8">
    <location>
        <begin position="43"/>
        <end position="72"/>
    </location>
</feature>
<dbReference type="AlphaFoldDB" id="A0A6A6TF00"/>
<sequence length="193" mass="21202">MAGAILPKGAPKRKRTKKRKSRTEVSSDSESESDIQQRKSKASKLEENLKVETKDATATKSTKPSETDAKPTKEKKKKAKSKSTATSQPSSTKNADIDTLMTDAVQPVSFQTTNGSAAPIKAPEPSKADSLQPAEDFTSYYLRKVTTELADDLDKVREASDFSSRSLPLLIHLLKQGESTFSVEERRRLVASR</sequence>
<evidence type="ECO:0000256" key="2">
    <source>
        <dbReference type="ARBA" id="ARBA00004604"/>
    </source>
</evidence>
<organism evidence="10 11">
    <name type="scientific">Lophiostoma macrostomum CBS 122681</name>
    <dbReference type="NCBI Taxonomy" id="1314788"/>
    <lineage>
        <taxon>Eukaryota</taxon>
        <taxon>Fungi</taxon>
        <taxon>Dikarya</taxon>
        <taxon>Ascomycota</taxon>
        <taxon>Pezizomycotina</taxon>
        <taxon>Dothideomycetes</taxon>
        <taxon>Pleosporomycetidae</taxon>
        <taxon>Pleosporales</taxon>
        <taxon>Lophiostomataceae</taxon>
        <taxon>Lophiostoma</taxon>
    </lineage>
</organism>
<evidence type="ECO:0000256" key="5">
    <source>
        <dbReference type="ARBA" id="ARBA00022517"/>
    </source>
</evidence>
<evidence type="ECO:0000256" key="8">
    <source>
        <dbReference type="SAM" id="MobiDB-lite"/>
    </source>
</evidence>
<evidence type="ECO:0000313" key="10">
    <source>
        <dbReference type="EMBL" id="KAF2657827.1"/>
    </source>
</evidence>
<dbReference type="OrthoDB" id="69550at2759"/>
<dbReference type="InterPro" id="IPR051898">
    <property type="entry name" value="Ribosome_Assembly_3"/>
</dbReference>